<dbReference type="Gene3D" id="1.10.287.110">
    <property type="entry name" value="DnaJ domain"/>
    <property type="match status" value="1"/>
</dbReference>
<feature type="repeat" description="TPR" evidence="1">
    <location>
        <begin position="68"/>
        <end position="101"/>
    </location>
</feature>
<dbReference type="PROSITE" id="PS50005">
    <property type="entry name" value="TPR"/>
    <property type="match status" value="3"/>
</dbReference>
<organism evidence="5 6">
    <name type="scientific">Heliocybe sulcata</name>
    <dbReference type="NCBI Taxonomy" id="5364"/>
    <lineage>
        <taxon>Eukaryota</taxon>
        <taxon>Fungi</taxon>
        <taxon>Dikarya</taxon>
        <taxon>Basidiomycota</taxon>
        <taxon>Agaricomycotina</taxon>
        <taxon>Agaricomycetes</taxon>
        <taxon>Gloeophyllales</taxon>
        <taxon>Gloeophyllaceae</taxon>
        <taxon>Heliocybe</taxon>
    </lineage>
</organism>
<feature type="repeat" description="TPR" evidence="1">
    <location>
        <begin position="257"/>
        <end position="290"/>
    </location>
</feature>
<dbReference type="SMART" id="SM00271">
    <property type="entry name" value="DnaJ"/>
    <property type="match status" value="1"/>
</dbReference>
<dbReference type="Gene3D" id="1.25.40.10">
    <property type="entry name" value="Tetratricopeptide repeat domain"/>
    <property type="match status" value="1"/>
</dbReference>
<feature type="region of interest" description="Disordered" evidence="3">
    <location>
        <begin position="493"/>
        <end position="514"/>
    </location>
</feature>
<dbReference type="GO" id="GO:0016740">
    <property type="term" value="F:transferase activity"/>
    <property type="evidence" value="ECO:0007669"/>
    <property type="project" value="UniProtKB-KW"/>
</dbReference>
<dbReference type="PANTHER" id="PTHR44200:SF1">
    <property type="entry name" value="DNAJ HOMOLOG SUBFAMILY C MEMBER 7"/>
    <property type="match status" value="1"/>
</dbReference>
<accession>A0A5C3MSR8</accession>
<dbReference type="PANTHER" id="PTHR44200">
    <property type="entry name" value="DNAJ HOMOLOG SUBFAMILY C MEMBER 7"/>
    <property type="match status" value="1"/>
</dbReference>
<protein>
    <submittedName>
        <fullName evidence="5">Protein prenylyltransferase</fullName>
    </submittedName>
</protein>
<dbReference type="InterPro" id="IPR036869">
    <property type="entry name" value="J_dom_sf"/>
</dbReference>
<feature type="compositionally biased region" description="Pro residues" evidence="3">
    <location>
        <begin position="49"/>
        <end position="59"/>
    </location>
</feature>
<dbReference type="PRINTS" id="PR00625">
    <property type="entry name" value="JDOMAIN"/>
</dbReference>
<evidence type="ECO:0000256" key="2">
    <source>
        <dbReference type="SAM" id="Coils"/>
    </source>
</evidence>
<dbReference type="SMART" id="SM00028">
    <property type="entry name" value="TPR"/>
    <property type="match status" value="7"/>
</dbReference>
<dbReference type="PROSITE" id="PS50076">
    <property type="entry name" value="DNAJ_2"/>
    <property type="match status" value="1"/>
</dbReference>
<gene>
    <name evidence="5" type="ORF">OE88DRAFT_1664199</name>
</gene>
<dbReference type="STRING" id="5364.A0A5C3MSR8"/>
<evidence type="ECO:0000256" key="1">
    <source>
        <dbReference type="PROSITE-ProRule" id="PRU00339"/>
    </source>
</evidence>
<keyword evidence="6" id="KW-1185">Reference proteome</keyword>
<dbReference type="InterPro" id="IPR011990">
    <property type="entry name" value="TPR-like_helical_dom_sf"/>
</dbReference>
<evidence type="ECO:0000256" key="3">
    <source>
        <dbReference type="SAM" id="MobiDB-lite"/>
    </source>
</evidence>
<keyword evidence="5" id="KW-0808">Transferase</keyword>
<feature type="coiled-coil region" evidence="2">
    <location>
        <begin position="413"/>
        <end position="440"/>
    </location>
</feature>
<evidence type="ECO:0000313" key="5">
    <source>
        <dbReference type="EMBL" id="TFK48414.1"/>
    </source>
</evidence>
<dbReference type="Proteomes" id="UP000305948">
    <property type="component" value="Unassembled WGS sequence"/>
</dbReference>
<dbReference type="Pfam" id="PF00226">
    <property type="entry name" value="DnaJ"/>
    <property type="match status" value="1"/>
</dbReference>
<dbReference type="InterPro" id="IPR001623">
    <property type="entry name" value="DnaJ_domain"/>
</dbReference>
<feature type="region of interest" description="Disordered" evidence="3">
    <location>
        <begin position="1"/>
        <end position="59"/>
    </location>
</feature>
<evidence type="ECO:0000313" key="6">
    <source>
        <dbReference type="Proteomes" id="UP000305948"/>
    </source>
</evidence>
<keyword evidence="1" id="KW-0802">TPR repeat</keyword>
<feature type="compositionally biased region" description="Low complexity" evidence="3">
    <location>
        <begin position="14"/>
        <end position="23"/>
    </location>
</feature>
<dbReference type="EMBL" id="ML213519">
    <property type="protein sequence ID" value="TFK48414.1"/>
    <property type="molecule type" value="Genomic_DNA"/>
</dbReference>
<dbReference type="Pfam" id="PF13432">
    <property type="entry name" value="TPR_16"/>
    <property type="match status" value="2"/>
</dbReference>
<evidence type="ECO:0000259" key="4">
    <source>
        <dbReference type="PROSITE" id="PS50076"/>
    </source>
</evidence>
<feature type="repeat" description="TPR" evidence="1">
    <location>
        <begin position="347"/>
        <end position="380"/>
    </location>
</feature>
<dbReference type="InterPro" id="IPR019734">
    <property type="entry name" value="TPR_rpt"/>
</dbReference>
<keyword evidence="2" id="KW-0175">Coiled coil</keyword>
<dbReference type="AlphaFoldDB" id="A0A5C3MSR8"/>
<dbReference type="SUPFAM" id="SSF48452">
    <property type="entry name" value="TPR-like"/>
    <property type="match status" value="2"/>
</dbReference>
<dbReference type="SUPFAM" id="SSF46565">
    <property type="entry name" value="Chaperone J-domain"/>
    <property type="match status" value="1"/>
</dbReference>
<reference evidence="5 6" key="1">
    <citation type="journal article" date="2019" name="Nat. Ecol. Evol.">
        <title>Megaphylogeny resolves global patterns of mushroom evolution.</title>
        <authorList>
            <person name="Varga T."/>
            <person name="Krizsan K."/>
            <person name="Foldi C."/>
            <person name="Dima B."/>
            <person name="Sanchez-Garcia M."/>
            <person name="Sanchez-Ramirez S."/>
            <person name="Szollosi G.J."/>
            <person name="Szarkandi J.G."/>
            <person name="Papp V."/>
            <person name="Albert L."/>
            <person name="Andreopoulos W."/>
            <person name="Angelini C."/>
            <person name="Antonin V."/>
            <person name="Barry K.W."/>
            <person name="Bougher N.L."/>
            <person name="Buchanan P."/>
            <person name="Buyck B."/>
            <person name="Bense V."/>
            <person name="Catcheside P."/>
            <person name="Chovatia M."/>
            <person name="Cooper J."/>
            <person name="Damon W."/>
            <person name="Desjardin D."/>
            <person name="Finy P."/>
            <person name="Geml J."/>
            <person name="Haridas S."/>
            <person name="Hughes K."/>
            <person name="Justo A."/>
            <person name="Karasinski D."/>
            <person name="Kautmanova I."/>
            <person name="Kiss B."/>
            <person name="Kocsube S."/>
            <person name="Kotiranta H."/>
            <person name="LaButti K.M."/>
            <person name="Lechner B.E."/>
            <person name="Liimatainen K."/>
            <person name="Lipzen A."/>
            <person name="Lukacs Z."/>
            <person name="Mihaltcheva S."/>
            <person name="Morgado L.N."/>
            <person name="Niskanen T."/>
            <person name="Noordeloos M.E."/>
            <person name="Ohm R.A."/>
            <person name="Ortiz-Santana B."/>
            <person name="Ovrebo C."/>
            <person name="Racz N."/>
            <person name="Riley R."/>
            <person name="Savchenko A."/>
            <person name="Shiryaev A."/>
            <person name="Soop K."/>
            <person name="Spirin V."/>
            <person name="Szebenyi C."/>
            <person name="Tomsovsky M."/>
            <person name="Tulloss R.E."/>
            <person name="Uehling J."/>
            <person name="Grigoriev I.V."/>
            <person name="Vagvolgyi C."/>
            <person name="Papp T."/>
            <person name="Martin F.M."/>
            <person name="Miettinen O."/>
            <person name="Hibbett D.S."/>
            <person name="Nagy L.G."/>
        </authorList>
    </citation>
    <scope>NUCLEOTIDE SEQUENCE [LARGE SCALE GENOMIC DNA]</scope>
    <source>
        <strain evidence="5 6">OMC1185</strain>
    </source>
</reference>
<proteinExistence type="predicted"/>
<dbReference type="InterPro" id="IPR052758">
    <property type="entry name" value="SRC_co-chaperone"/>
</dbReference>
<sequence length="572" mass="62107">MGNKKGQQQKRKQQAQARKAAAQKQDEVEQSAVEVEVDGETSGSSEESSPPPPYAEEPPVPVDAAAEAEKTKEQGNVAFKAKRWTEAVELYTEAIDLMPTEPAYLTNRAAAYMALKRFRPALADCQQAATLQSASPSAKTLVRLARCQLAIGSPTPALSTLRSALEAEPGNAAALQLQEKVLELEAHVRNFDGARARKDWGMARLALDKCFQGIEGEGGDTPTEWRLWRVELELARSNWDAANTAANDALRLNPNSPDVLTLRGLILFLSAKLAQALQHVSSALRLDPGHEPAMKLRRRVKDVERLKEEGNQAFKSGQLQNAVDKYGEALERVGDKEEEGKGGQMRATLLSNRATTLVKMNRYEEALADTDVSLSLSPTSFKALRTRARIHLHMEKYDEAVSDFKASMEQAGVEGSDADVRALKDELKKAEAALKRSKTKDYYKILGVSREASEIEIKKAYRRESLIHHPDKGGDEEKFKLVVEAHGVLSDPRRRERYDLGEDEDGQTDSSGMGGMGGMDFSDFFFHSGGHPGFGGHSSGGFGGGGFGGAGGFGGGGGGTYYRSSRGFGGGF</sequence>
<name>A0A5C3MSR8_9AGAM</name>
<feature type="domain" description="J" evidence="4">
    <location>
        <begin position="441"/>
        <end position="502"/>
    </location>
</feature>
<dbReference type="OrthoDB" id="10250354at2759"/>
<dbReference type="CDD" id="cd06257">
    <property type="entry name" value="DnaJ"/>
    <property type="match status" value="1"/>
</dbReference>